<evidence type="ECO:0000313" key="2">
    <source>
        <dbReference type="Proteomes" id="UP001221142"/>
    </source>
</evidence>
<dbReference type="Proteomes" id="UP001221142">
    <property type="component" value="Unassembled WGS sequence"/>
</dbReference>
<accession>A0AAD7B991</accession>
<name>A0AAD7B991_9AGAR</name>
<dbReference type="Gene3D" id="3.50.50.60">
    <property type="entry name" value="FAD/NAD(P)-binding domain"/>
    <property type="match status" value="1"/>
</dbReference>
<evidence type="ECO:0008006" key="3">
    <source>
        <dbReference type="Google" id="ProtNLM"/>
    </source>
</evidence>
<sequence length="348" mass="38416">MSVFMMLRDIHEEAGPEEGIYGGHTLAWEDVARERRERIERDPYVLIGKFSFNFGGGQMGLNVAARFTAKDRVGQWLQQYAESADLAVWTSSYPFPTPSYDNAGVLGAQNYPTVCSPELFTGLTLHAANYHGGALYSGPRVIVVGAGNSAADICQDLVVHDVVIYATSRVRFGELTARATYEGVIVLLAMAYRGQLFLLALLFHAIDGDQLAKHYAYPHRDLFTAACLGAGTLKFGKRSSRPVDASCWILYLNHPLLKRRMLQLPEWILRAHTEMRSAQRSPPADLALPIVMQRLSADQTRRPAKKNVLSTSAAPSSAFVELLRTFVEKGVPATVIQQTPPGVALMHR</sequence>
<gene>
    <name evidence="1" type="ORF">FB45DRAFT_1110310</name>
</gene>
<dbReference type="EMBL" id="JARKIF010000026">
    <property type="protein sequence ID" value="KAJ7614510.1"/>
    <property type="molecule type" value="Genomic_DNA"/>
</dbReference>
<comment type="caution">
    <text evidence="1">The sequence shown here is derived from an EMBL/GenBank/DDBJ whole genome shotgun (WGS) entry which is preliminary data.</text>
</comment>
<dbReference type="SUPFAM" id="SSF51971">
    <property type="entry name" value="Nucleotide-binding domain"/>
    <property type="match status" value="1"/>
</dbReference>
<organism evidence="1 2">
    <name type="scientific">Roridomyces roridus</name>
    <dbReference type="NCBI Taxonomy" id="1738132"/>
    <lineage>
        <taxon>Eukaryota</taxon>
        <taxon>Fungi</taxon>
        <taxon>Dikarya</taxon>
        <taxon>Basidiomycota</taxon>
        <taxon>Agaricomycotina</taxon>
        <taxon>Agaricomycetes</taxon>
        <taxon>Agaricomycetidae</taxon>
        <taxon>Agaricales</taxon>
        <taxon>Marasmiineae</taxon>
        <taxon>Mycenaceae</taxon>
        <taxon>Roridomyces</taxon>
    </lineage>
</organism>
<proteinExistence type="predicted"/>
<dbReference type="InterPro" id="IPR036188">
    <property type="entry name" value="FAD/NAD-bd_sf"/>
</dbReference>
<protein>
    <recommendedName>
        <fullName evidence="3">Flavin-containing monooxygenase</fullName>
    </recommendedName>
</protein>
<evidence type="ECO:0000313" key="1">
    <source>
        <dbReference type="EMBL" id="KAJ7614510.1"/>
    </source>
</evidence>
<dbReference type="AlphaFoldDB" id="A0AAD7B991"/>
<keyword evidence="2" id="KW-1185">Reference proteome</keyword>
<reference evidence="1" key="1">
    <citation type="submission" date="2023-03" db="EMBL/GenBank/DDBJ databases">
        <title>Massive genome expansion in bonnet fungi (Mycena s.s.) driven by repeated elements and novel gene families across ecological guilds.</title>
        <authorList>
            <consortium name="Lawrence Berkeley National Laboratory"/>
            <person name="Harder C.B."/>
            <person name="Miyauchi S."/>
            <person name="Viragh M."/>
            <person name="Kuo A."/>
            <person name="Thoen E."/>
            <person name="Andreopoulos B."/>
            <person name="Lu D."/>
            <person name="Skrede I."/>
            <person name="Drula E."/>
            <person name="Henrissat B."/>
            <person name="Morin E."/>
            <person name="Kohler A."/>
            <person name="Barry K."/>
            <person name="LaButti K."/>
            <person name="Morin E."/>
            <person name="Salamov A."/>
            <person name="Lipzen A."/>
            <person name="Mereny Z."/>
            <person name="Hegedus B."/>
            <person name="Baldrian P."/>
            <person name="Stursova M."/>
            <person name="Weitz H."/>
            <person name="Taylor A."/>
            <person name="Grigoriev I.V."/>
            <person name="Nagy L.G."/>
            <person name="Martin F."/>
            <person name="Kauserud H."/>
        </authorList>
    </citation>
    <scope>NUCLEOTIDE SEQUENCE</scope>
    <source>
        <strain evidence="1">9284</strain>
    </source>
</reference>
<dbReference type="SUPFAM" id="SSF51905">
    <property type="entry name" value="FAD/NAD(P)-binding domain"/>
    <property type="match status" value="1"/>
</dbReference>